<evidence type="ECO:0000256" key="11">
    <source>
        <dbReference type="ARBA" id="ARBA00025437"/>
    </source>
</evidence>
<evidence type="ECO:0000256" key="14">
    <source>
        <dbReference type="SAM" id="MobiDB-lite"/>
    </source>
</evidence>
<comment type="similarity">
    <text evidence="2 13">Belongs to the ribonucleoside diphosphate reductase class-2 family.</text>
</comment>
<dbReference type="GO" id="GO:0071897">
    <property type="term" value="P:DNA biosynthetic process"/>
    <property type="evidence" value="ECO:0007669"/>
    <property type="project" value="UniProtKB-KW"/>
</dbReference>
<dbReference type="CDD" id="cd02888">
    <property type="entry name" value="RNR_II_dimer"/>
    <property type="match status" value="1"/>
</dbReference>
<evidence type="ECO:0000313" key="19">
    <source>
        <dbReference type="Proteomes" id="UP000317835"/>
    </source>
</evidence>
<feature type="domain" description="TSCPD" evidence="17">
    <location>
        <begin position="811"/>
        <end position="911"/>
    </location>
</feature>
<evidence type="ECO:0000256" key="5">
    <source>
        <dbReference type="ARBA" id="ARBA00022628"/>
    </source>
</evidence>
<feature type="region of interest" description="Disordered" evidence="14">
    <location>
        <begin position="1"/>
        <end position="22"/>
    </location>
</feature>
<dbReference type="InterPro" id="IPR013344">
    <property type="entry name" value="RNR_NrdJ/NrdZ"/>
</dbReference>
<feature type="domain" description="Ribonucleotide reductase class II vitamin B12-dependent N-terminal" evidence="16">
    <location>
        <begin position="44"/>
        <end position="136"/>
    </location>
</feature>
<dbReference type="InterPro" id="IPR013678">
    <property type="entry name" value="RNR_2_N"/>
</dbReference>
<dbReference type="NCBIfam" id="TIGR02504">
    <property type="entry name" value="NrdJ_Z"/>
    <property type="match status" value="1"/>
</dbReference>
<dbReference type="NCBIfam" id="NF005122">
    <property type="entry name" value="PRK06556.1"/>
    <property type="match status" value="1"/>
</dbReference>
<accession>A0A518HCI1</accession>
<comment type="function">
    <text evidence="11 13">Catalyzes the reduction of ribonucleotides to deoxyribonucleotides. May function to provide a pool of deoxyribonucleotide precursors for DNA repair during oxygen limitation and/or for immediate growth after restoration of oxygen.</text>
</comment>
<feature type="domain" description="Ribonucleotide reductase large subunit C-terminal" evidence="15">
    <location>
        <begin position="185"/>
        <end position="722"/>
    </location>
</feature>
<dbReference type="PANTHER" id="PTHR43371">
    <property type="entry name" value="VITAMIN B12-DEPENDENT RIBONUCLEOTIDE REDUCTASE"/>
    <property type="match status" value="1"/>
</dbReference>
<keyword evidence="10 13" id="KW-0170">Cobalt</keyword>
<evidence type="ECO:0000313" key="18">
    <source>
        <dbReference type="EMBL" id="QDV38559.1"/>
    </source>
</evidence>
<evidence type="ECO:0000256" key="12">
    <source>
        <dbReference type="ARBA" id="ARBA00047754"/>
    </source>
</evidence>
<feature type="region of interest" description="Disordered" evidence="14">
    <location>
        <begin position="781"/>
        <end position="809"/>
    </location>
</feature>
<dbReference type="EC" id="1.17.4.1" evidence="3 13"/>
<dbReference type="EMBL" id="CP036426">
    <property type="protein sequence ID" value="QDV38559.1"/>
    <property type="molecule type" value="Genomic_DNA"/>
</dbReference>
<dbReference type="AlphaFoldDB" id="A0A518HCI1"/>
<dbReference type="OrthoDB" id="9762933at2"/>
<evidence type="ECO:0000256" key="2">
    <source>
        <dbReference type="ARBA" id="ARBA00007405"/>
    </source>
</evidence>
<dbReference type="KEGG" id="tpla:ElP_65140"/>
<comment type="catalytic activity">
    <reaction evidence="12 13">
        <text>a 2'-deoxyribonucleoside 5'-diphosphate + [thioredoxin]-disulfide + H2O = a ribonucleoside 5'-diphosphate + [thioredoxin]-dithiol</text>
        <dbReference type="Rhea" id="RHEA:23252"/>
        <dbReference type="Rhea" id="RHEA-COMP:10698"/>
        <dbReference type="Rhea" id="RHEA-COMP:10700"/>
        <dbReference type="ChEBI" id="CHEBI:15377"/>
        <dbReference type="ChEBI" id="CHEBI:29950"/>
        <dbReference type="ChEBI" id="CHEBI:50058"/>
        <dbReference type="ChEBI" id="CHEBI:57930"/>
        <dbReference type="ChEBI" id="CHEBI:73316"/>
        <dbReference type="EC" id="1.17.4.1"/>
    </reaction>
</comment>
<comment type="cofactor">
    <cofactor evidence="1 13">
        <name>adenosylcob(III)alamin</name>
        <dbReference type="ChEBI" id="CHEBI:18408"/>
    </cofactor>
</comment>
<dbReference type="PANTHER" id="PTHR43371:SF1">
    <property type="entry name" value="RIBONUCLEOSIDE-DIPHOSPHATE REDUCTASE"/>
    <property type="match status" value="1"/>
</dbReference>
<dbReference type="Pfam" id="PF08471">
    <property type="entry name" value="Ribonuc_red_2_N"/>
    <property type="match status" value="1"/>
</dbReference>
<dbReference type="PRINTS" id="PR01183">
    <property type="entry name" value="RIBORDTASEM1"/>
</dbReference>
<protein>
    <recommendedName>
        <fullName evidence="4 13">Vitamin B12-dependent ribonucleotide reductase</fullName>
        <ecNumber evidence="3 13">1.17.4.1</ecNumber>
    </recommendedName>
</protein>
<keyword evidence="7 13" id="KW-0547">Nucleotide-binding</keyword>
<feature type="region of interest" description="Disordered" evidence="14">
    <location>
        <begin position="920"/>
        <end position="973"/>
    </location>
</feature>
<feature type="compositionally biased region" description="Low complexity" evidence="14">
    <location>
        <begin position="781"/>
        <end position="795"/>
    </location>
</feature>
<keyword evidence="19" id="KW-1185">Reference proteome</keyword>
<dbReference type="Proteomes" id="UP000317835">
    <property type="component" value="Chromosome"/>
</dbReference>
<evidence type="ECO:0000256" key="6">
    <source>
        <dbReference type="ARBA" id="ARBA00022634"/>
    </source>
</evidence>
<keyword evidence="8 13" id="KW-0560">Oxidoreductase</keyword>
<dbReference type="InterPro" id="IPR050862">
    <property type="entry name" value="RdRp_reductase_class-2"/>
</dbReference>
<sequence length="1049" mass="114047">MATVDHREATGQQRNTAGAGRGMVVPRVFSTEGVSPFDQVEWEERTAAIKDERGKVIFEQTGCEVPRGWSQLATNVVVSKYFYGEVNTPERESSVRDLVHRVTRTIADWGKADGYFASDADAETFYDELSALCVNQYGSFNSPVWFNVGLYHQNGVRGAANNYRWDEETRSVVGVDDAYKYPQGSACFIQSVSDDMEGIMKLAHAEAMLFKFGSGTGTDLSTLRSSREKLSGGGKPSGPVSFMRVYDAVASVVKSGGKTRRAAKMQTLKCWHPDILEFITAKTNEEQKAQALIRQGYDANFNGEAYSSVLFQNANLSVRVTDAFLRAGVNDEEWTTRSVTTGRPMDTYRAKDLLDKVAEGTWICGDPGVQYEDTIQKWHTCPNTAPINSSNPCSEYMFLDDSACNLSSINLMKFRRDDGTFDAEGFRAACRIFITAQEILVDHVSYPTDTITANSHKFRPLGLGYANLGALIMSTGRPYDSPEGRALAGAVTAIMHGEAYRTSAEHAGRLGPFDGFPLNREPMLRVMEMHRDAVEAIDPSCPDALLAEARKVWDECLELGRAHGYRNSQVTVLAPTGTIAFMMDCDTTGIEPDIALVKYKSLAGGGMLKIVNRTVPMALKTLGYDEPSIRGVLDYIDEHDTIEGAPGLADDHLAVFDCAFPPRNGSRAIAWRGHVGMMAAAQPFLSGAISKTVNMPREATVADIREAYLEGWRVGLKALAIYRDGSKESQPVNTSSEEQKVAAELAKAKSDVEKAWNEINAAKAALEAEAARLEREKAGVAPAAAAPQAPAKVGGRPAEVGPPRRERLPDTRRSMTHKFDIQGHEGYINVGFYDDGRPGELFITMAKEGSTVGGLMDVVGTLVSMGLQYGVPLEVFVNKFAHSRFEPAGFTKNPDIPIAKSVTDYIFRWLGIQFIPGYREANTPRRDGVEPTAPIPVSAPAPAALTGPSPGKADLDDPTRPVAPMVKTNGHRTASMKDLEEAEAAGHHHPSPAGTDAAVPSHEVGLGVQQQEFARFQSDAPSCDNCGALTVRCGTCYRCFNCGNSMGCS</sequence>
<organism evidence="18 19">
    <name type="scientific">Tautonia plasticadhaerens</name>
    <dbReference type="NCBI Taxonomy" id="2527974"/>
    <lineage>
        <taxon>Bacteria</taxon>
        <taxon>Pseudomonadati</taxon>
        <taxon>Planctomycetota</taxon>
        <taxon>Planctomycetia</taxon>
        <taxon>Isosphaerales</taxon>
        <taxon>Isosphaeraceae</taxon>
        <taxon>Tautonia</taxon>
    </lineage>
</organism>
<evidence type="ECO:0000256" key="9">
    <source>
        <dbReference type="ARBA" id="ARBA00023157"/>
    </source>
</evidence>
<evidence type="ECO:0000256" key="3">
    <source>
        <dbReference type="ARBA" id="ARBA00012274"/>
    </source>
</evidence>
<dbReference type="SUPFAM" id="SSF51998">
    <property type="entry name" value="PFL-like glycyl radical enzymes"/>
    <property type="match status" value="1"/>
</dbReference>
<dbReference type="InterPro" id="IPR024434">
    <property type="entry name" value="TSCPD_dom"/>
</dbReference>
<dbReference type="InterPro" id="IPR000788">
    <property type="entry name" value="RNR_lg_C"/>
</dbReference>
<evidence type="ECO:0000259" key="17">
    <source>
        <dbReference type="Pfam" id="PF12637"/>
    </source>
</evidence>
<proteinExistence type="inferred from homology"/>
<dbReference type="Pfam" id="PF12637">
    <property type="entry name" value="TSCPD"/>
    <property type="match status" value="1"/>
</dbReference>
<evidence type="ECO:0000259" key="15">
    <source>
        <dbReference type="Pfam" id="PF02867"/>
    </source>
</evidence>
<evidence type="ECO:0000256" key="13">
    <source>
        <dbReference type="RuleBase" id="RU364064"/>
    </source>
</evidence>
<dbReference type="Gene3D" id="3.20.70.20">
    <property type="match status" value="1"/>
</dbReference>
<evidence type="ECO:0000256" key="7">
    <source>
        <dbReference type="ARBA" id="ARBA00022741"/>
    </source>
</evidence>
<dbReference type="GO" id="GO:0031419">
    <property type="term" value="F:cobalamin binding"/>
    <property type="evidence" value="ECO:0007669"/>
    <property type="project" value="UniProtKB-KW"/>
</dbReference>
<dbReference type="Pfam" id="PF02867">
    <property type="entry name" value="Ribonuc_red_lgC"/>
    <property type="match status" value="1"/>
</dbReference>
<dbReference type="GO" id="GO:0000166">
    <property type="term" value="F:nucleotide binding"/>
    <property type="evidence" value="ECO:0007669"/>
    <property type="project" value="UniProtKB-KW"/>
</dbReference>
<keyword evidence="5 13" id="KW-0846">Cobalamin</keyword>
<keyword evidence="6 13" id="KW-0237">DNA synthesis</keyword>
<evidence type="ECO:0000256" key="8">
    <source>
        <dbReference type="ARBA" id="ARBA00023002"/>
    </source>
</evidence>
<reference evidence="18 19" key="1">
    <citation type="submission" date="2019-02" db="EMBL/GenBank/DDBJ databases">
        <title>Deep-cultivation of Planctomycetes and their phenomic and genomic characterization uncovers novel biology.</title>
        <authorList>
            <person name="Wiegand S."/>
            <person name="Jogler M."/>
            <person name="Boedeker C."/>
            <person name="Pinto D."/>
            <person name="Vollmers J."/>
            <person name="Rivas-Marin E."/>
            <person name="Kohn T."/>
            <person name="Peeters S.H."/>
            <person name="Heuer A."/>
            <person name="Rast P."/>
            <person name="Oberbeckmann S."/>
            <person name="Bunk B."/>
            <person name="Jeske O."/>
            <person name="Meyerdierks A."/>
            <person name="Storesund J.E."/>
            <person name="Kallscheuer N."/>
            <person name="Luecker S."/>
            <person name="Lage O.M."/>
            <person name="Pohl T."/>
            <person name="Merkel B.J."/>
            <person name="Hornburger P."/>
            <person name="Mueller R.-W."/>
            <person name="Bruemmer F."/>
            <person name="Labrenz M."/>
            <person name="Spormann A.M."/>
            <person name="Op den Camp H."/>
            <person name="Overmann J."/>
            <person name="Amann R."/>
            <person name="Jetten M.S.M."/>
            <person name="Mascher T."/>
            <person name="Medema M.H."/>
            <person name="Devos D.P."/>
            <person name="Kaster A.-K."/>
            <person name="Ovreas L."/>
            <person name="Rohde M."/>
            <person name="Galperin M.Y."/>
            <person name="Jogler C."/>
        </authorList>
    </citation>
    <scope>NUCLEOTIDE SEQUENCE [LARGE SCALE GENOMIC DNA]</scope>
    <source>
        <strain evidence="18 19">ElP</strain>
    </source>
</reference>
<evidence type="ECO:0000256" key="4">
    <source>
        <dbReference type="ARBA" id="ARBA00014409"/>
    </source>
</evidence>
<evidence type="ECO:0000256" key="10">
    <source>
        <dbReference type="ARBA" id="ARBA00023285"/>
    </source>
</evidence>
<keyword evidence="9" id="KW-1015">Disulfide bond</keyword>
<dbReference type="GO" id="GO:0050897">
    <property type="term" value="F:cobalt ion binding"/>
    <property type="evidence" value="ECO:0007669"/>
    <property type="project" value="InterPro"/>
</dbReference>
<gene>
    <name evidence="18" type="primary">nrdJ</name>
    <name evidence="18" type="ORF">ElP_65140</name>
</gene>
<evidence type="ECO:0000256" key="1">
    <source>
        <dbReference type="ARBA" id="ARBA00001922"/>
    </source>
</evidence>
<name>A0A518HCI1_9BACT</name>
<evidence type="ECO:0000259" key="16">
    <source>
        <dbReference type="Pfam" id="PF08471"/>
    </source>
</evidence>
<dbReference type="GO" id="GO:0004748">
    <property type="term" value="F:ribonucleoside-diphosphate reductase activity, thioredoxin disulfide as acceptor"/>
    <property type="evidence" value="ECO:0007669"/>
    <property type="project" value="UniProtKB-EC"/>
</dbReference>